<proteinExistence type="predicted"/>
<feature type="compositionally biased region" description="Basic and acidic residues" evidence="1">
    <location>
        <begin position="152"/>
        <end position="164"/>
    </location>
</feature>
<feature type="compositionally biased region" description="Basic and acidic residues" evidence="1">
    <location>
        <begin position="124"/>
        <end position="133"/>
    </location>
</feature>
<reference evidence="3 4" key="1">
    <citation type="journal article" date="2011" name="Cell">
        <title>The monarch butterfly genome yields insights into long-distance migration.</title>
        <authorList>
            <person name="Zhan S."/>
            <person name="Merlin C."/>
            <person name="Boore J.L."/>
            <person name="Reppert S.M."/>
        </authorList>
    </citation>
    <scope>NUCLEOTIDE SEQUENCE [LARGE SCALE GENOMIC DNA]</scope>
    <source>
        <strain evidence="3">F-2</strain>
    </source>
</reference>
<accession>A0A212F5X3</accession>
<feature type="compositionally biased region" description="Basic and acidic residues" evidence="1">
    <location>
        <begin position="264"/>
        <end position="274"/>
    </location>
</feature>
<feature type="region of interest" description="Disordered" evidence="1">
    <location>
        <begin position="252"/>
        <end position="303"/>
    </location>
</feature>
<feature type="compositionally biased region" description="Low complexity" evidence="1">
    <location>
        <begin position="360"/>
        <end position="373"/>
    </location>
</feature>
<feature type="compositionally biased region" description="Low complexity" evidence="1">
    <location>
        <begin position="342"/>
        <end position="351"/>
    </location>
</feature>
<feature type="region of interest" description="Disordered" evidence="1">
    <location>
        <begin position="109"/>
        <end position="234"/>
    </location>
</feature>
<feature type="compositionally biased region" description="Polar residues" evidence="1">
    <location>
        <begin position="109"/>
        <end position="119"/>
    </location>
</feature>
<feature type="compositionally biased region" description="Polar residues" evidence="1">
    <location>
        <begin position="252"/>
        <end position="263"/>
    </location>
</feature>
<feature type="compositionally biased region" description="Low complexity" evidence="1">
    <location>
        <begin position="134"/>
        <end position="150"/>
    </location>
</feature>
<sequence>MHFKLIVLLSLVSFVRNHDVSIGSEGGRKIFEDTRYAGPAIWRQIENITVMAPDNEIISKVNITDLRPDKDGDVEIVDGGSGEKSVTIELKSPTVLRGYEFHIEVYSTPTKTDSNNAQTDIPDGMDKDFKTTEAPESSVSESSEAIPASIGKDSDISRPARETSDIQQTESGTEAVNESIPEYTTTTDPEDKTTTEESEGSGGEDSAPIDLDSDLLRPARHASEGDTIEDITTTTEMDYFEIKGTLEYIQTTEETGSENNPTTSKDDVIRPARETDEENESDATTEIVIEDQNMDTAPNNIDINKTNYTNMDILEYIKRKEQGPRQIRRTNDEEDSSDESQENSSESSANDETVDLVPPEENSSYSDNFYSDSTETTMGSAETTLSSNPRYVRRLASDLMFDTTTEPKENTDDVTEGTTMADVVTTEAIENTRNSRNTENLLNNEDLDLNNETSVDTNIMSNDKISSGIVLLKGNDIIVSAEGKELRFKLPIVLIIGNENNFPLFNMIDSQDMDKRVLNPDSENIMNDNLDENVPEYPSVDAEAASEIIMNDDSY</sequence>
<keyword evidence="4" id="KW-1185">Reference proteome</keyword>
<protein>
    <submittedName>
        <fullName evidence="3">Immune-related Hdd1</fullName>
    </submittedName>
</protein>
<feature type="compositionally biased region" description="Polar residues" evidence="1">
    <location>
        <begin position="294"/>
        <end position="303"/>
    </location>
</feature>
<feature type="chain" id="PRO_5013030143" evidence="2">
    <location>
        <begin position="18"/>
        <end position="555"/>
    </location>
</feature>
<evidence type="ECO:0000313" key="4">
    <source>
        <dbReference type="Proteomes" id="UP000007151"/>
    </source>
</evidence>
<dbReference type="Proteomes" id="UP000007151">
    <property type="component" value="Unassembled WGS sequence"/>
</dbReference>
<feature type="compositionally biased region" description="Polar residues" evidence="1">
    <location>
        <begin position="165"/>
        <end position="176"/>
    </location>
</feature>
<feature type="compositionally biased region" description="Acidic residues" evidence="1">
    <location>
        <begin position="332"/>
        <end position="341"/>
    </location>
</feature>
<dbReference type="Pfam" id="PF15868">
    <property type="entry name" value="MBF2"/>
    <property type="match status" value="1"/>
</dbReference>
<dbReference type="InterPro" id="IPR031734">
    <property type="entry name" value="MBF2"/>
</dbReference>
<keyword evidence="2" id="KW-0732">Signal</keyword>
<feature type="compositionally biased region" description="Polar residues" evidence="1">
    <location>
        <begin position="374"/>
        <end position="389"/>
    </location>
</feature>
<dbReference type="EMBL" id="AGBW02010113">
    <property type="protein sequence ID" value="OWR49141.1"/>
    <property type="molecule type" value="Genomic_DNA"/>
</dbReference>
<evidence type="ECO:0000256" key="1">
    <source>
        <dbReference type="SAM" id="MobiDB-lite"/>
    </source>
</evidence>
<evidence type="ECO:0000313" key="3">
    <source>
        <dbReference type="EMBL" id="OWR49141.1"/>
    </source>
</evidence>
<feature type="signal peptide" evidence="2">
    <location>
        <begin position="1"/>
        <end position="17"/>
    </location>
</feature>
<dbReference type="eggNOG" id="ENOG502TBXT">
    <property type="taxonomic scope" value="Eukaryota"/>
</dbReference>
<comment type="caution">
    <text evidence="3">The sequence shown here is derived from an EMBL/GenBank/DDBJ whole genome shotgun (WGS) entry which is preliminary data.</text>
</comment>
<dbReference type="KEGG" id="dpl:KGM_213324"/>
<name>A0A212F5X3_DANPL</name>
<dbReference type="InParanoid" id="A0A212F5X3"/>
<dbReference type="AlphaFoldDB" id="A0A212F5X3"/>
<feature type="region of interest" description="Disordered" evidence="1">
    <location>
        <begin position="317"/>
        <end position="390"/>
    </location>
</feature>
<evidence type="ECO:0000256" key="2">
    <source>
        <dbReference type="SAM" id="SignalP"/>
    </source>
</evidence>
<organism evidence="3 4">
    <name type="scientific">Danaus plexippus plexippus</name>
    <dbReference type="NCBI Taxonomy" id="278856"/>
    <lineage>
        <taxon>Eukaryota</taxon>
        <taxon>Metazoa</taxon>
        <taxon>Ecdysozoa</taxon>
        <taxon>Arthropoda</taxon>
        <taxon>Hexapoda</taxon>
        <taxon>Insecta</taxon>
        <taxon>Pterygota</taxon>
        <taxon>Neoptera</taxon>
        <taxon>Endopterygota</taxon>
        <taxon>Lepidoptera</taxon>
        <taxon>Glossata</taxon>
        <taxon>Ditrysia</taxon>
        <taxon>Papilionoidea</taxon>
        <taxon>Nymphalidae</taxon>
        <taxon>Danainae</taxon>
        <taxon>Danaini</taxon>
        <taxon>Danaina</taxon>
        <taxon>Danaus</taxon>
        <taxon>Danaus</taxon>
    </lineage>
</organism>
<feature type="compositionally biased region" description="Basic and acidic residues" evidence="1">
    <location>
        <begin position="214"/>
        <end position="224"/>
    </location>
</feature>
<gene>
    <name evidence="3" type="ORF">KGM_213324</name>
</gene>
<feature type="compositionally biased region" description="Acidic residues" evidence="1">
    <location>
        <begin position="275"/>
        <end position="293"/>
    </location>
</feature>